<organism evidence="1">
    <name type="scientific">marine sediment metagenome</name>
    <dbReference type="NCBI Taxonomy" id="412755"/>
    <lineage>
        <taxon>unclassified sequences</taxon>
        <taxon>metagenomes</taxon>
        <taxon>ecological metagenomes</taxon>
    </lineage>
</organism>
<accession>X0YNQ2</accession>
<name>X0YNQ2_9ZZZZ</name>
<dbReference type="AlphaFoldDB" id="X0YNQ2"/>
<evidence type="ECO:0000313" key="1">
    <source>
        <dbReference type="EMBL" id="GAG50088.1"/>
    </source>
</evidence>
<proteinExistence type="predicted"/>
<dbReference type="EMBL" id="BARS01055919">
    <property type="protein sequence ID" value="GAG50088.1"/>
    <property type="molecule type" value="Genomic_DNA"/>
</dbReference>
<gene>
    <name evidence="1" type="ORF">S01H1_82477</name>
</gene>
<comment type="caution">
    <text evidence="1">The sequence shown here is derived from an EMBL/GenBank/DDBJ whole genome shotgun (WGS) entry which is preliminary data.</text>
</comment>
<sequence>MTEPKESIDFPDYTFRYDRHRFGRARRYVNAEPSKKAPAKEREALRGLTSPRPGFVPIPVLVGRISRHRVGWKRYFEQGYSRRACREVVTDRIH</sequence>
<reference evidence="1" key="1">
    <citation type="journal article" date="2014" name="Front. Microbiol.">
        <title>High frequency of phylogenetically diverse reductive dehalogenase-homologous genes in deep subseafloor sedimentary metagenomes.</title>
        <authorList>
            <person name="Kawai M."/>
            <person name="Futagami T."/>
            <person name="Toyoda A."/>
            <person name="Takaki Y."/>
            <person name="Nishi S."/>
            <person name="Hori S."/>
            <person name="Arai W."/>
            <person name="Tsubouchi T."/>
            <person name="Morono Y."/>
            <person name="Uchiyama I."/>
            <person name="Ito T."/>
            <person name="Fujiyama A."/>
            <person name="Inagaki F."/>
            <person name="Takami H."/>
        </authorList>
    </citation>
    <scope>NUCLEOTIDE SEQUENCE</scope>
    <source>
        <strain evidence="1">Expedition CK06-06</strain>
    </source>
</reference>
<protein>
    <submittedName>
        <fullName evidence="1">Uncharacterized protein</fullName>
    </submittedName>
</protein>